<evidence type="ECO:0000313" key="2">
    <source>
        <dbReference type="Proteomes" id="UP000293154"/>
    </source>
</evidence>
<dbReference type="RefSeq" id="WP_130590480.1">
    <property type="nucleotide sequence ID" value="NZ_CP034752.1"/>
</dbReference>
<protein>
    <submittedName>
        <fullName evidence="1">DUF3164 family protein</fullName>
    </submittedName>
</protein>
<dbReference type="KEGG" id="prag:EKN56_03145"/>
<dbReference type="InterPro" id="IPR021505">
    <property type="entry name" value="Phage_B3_Orf6"/>
</dbReference>
<evidence type="ECO:0000313" key="1">
    <source>
        <dbReference type="EMBL" id="QBH95489.1"/>
    </source>
</evidence>
<sequence length="209" mass="23682">MTTKITEELIQAGYWKDARGILTPEHLIKPIDRERDQLVKALVERARVISSDLTTFKQQAFADIQALIDLSAEQYGAQIGGKKGNLTLHSYDGKYRIQRAAQDRITFDERLQAAKALIDECVKEWIEGSRPEIHAIVSQAFDTDKEGNINTGRVLALRRYDIDDERWKQAMTAIGEAVQVIGSKSYIRVYERVGDTDEYRQIPLDIAGA</sequence>
<reference evidence="1 2" key="1">
    <citation type="submission" date="2019-03" db="EMBL/GenBank/DDBJ databases">
        <title>Pragia sp. nov. isolated from the gut tract of Carduelis flavirostris.</title>
        <authorList>
            <person name="Ge Y."/>
        </authorList>
    </citation>
    <scope>NUCLEOTIDE SEQUENCE [LARGE SCALE GENOMIC DNA]</scope>
    <source>
        <strain evidence="1 2">CF-458</strain>
    </source>
</reference>
<dbReference type="AlphaFoldDB" id="A0A411WGZ9"/>
<accession>A0A411WGZ9</accession>
<proteinExistence type="predicted"/>
<dbReference type="Proteomes" id="UP000293154">
    <property type="component" value="Chromosome"/>
</dbReference>
<organism evidence="1 2">
    <name type="scientific">Limnobaculum zhutongyuii</name>
    <dbReference type="NCBI Taxonomy" id="2498113"/>
    <lineage>
        <taxon>Bacteria</taxon>
        <taxon>Pseudomonadati</taxon>
        <taxon>Pseudomonadota</taxon>
        <taxon>Gammaproteobacteria</taxon>
        <taxon>Enterobacterales</taxon>
        <taxon>Budviciaceae</taxon>
        <taxon>Limnobaculum</taxon>
    </lineage>
</organism>
<keyword evidence="2" id="KW-1185">Reference proteome</keyword>
<dbReference type="EMBL" id="CP034752">
    <property type="protein sequence ID" value="QBH95489.1"/>
    <property type="molecule type" value="Genomic_DNA"/>
</dbReference>
<name>A0A411WGZ9_9GAMM</name>
<gene>
    <name evidence="1" type="ORF">EKN56_03145</name>
</gene>
<dbReference type="Pfam" id="PF11363">
    <property type="entry name" value="DUF3164"/>
    <property type="match status" value="1"/>
</dbReference>
<dbReference type="OrthoDB" id="7554786at2"/>